<evidence type="ECO:0000256" key="2">
    <source>
        <dbReference type="ARBA" id="ARBA00022478"/>
    </source>
</evidence>
<dbReference type="InterPro" id="IPR006295">
    <property type="entry name" value="DNA_primase_DnaG"/>
</dbReference>
<dbReference type="InterPro" id="IPR002694">
    <property type="entry name" value="Znf_CHC2"/>
</dbReference>
<sequence>MSVISEVKQKMDIVEVISDYIPLQKAGRNFKALCPFHSEKHPSFFVFPEQQTWHCFGACGTGGDVFSFLMKKEGIDFGQALRLLAQRAGITLSSPQISRSAEDEKRERLFQINEATAEYYHHLLFNTKAGEPARAYLSKRKITPETMKRFRLGFSPDSWEALKKFLMSKGYEERELFEAGLIIEKEGGGNYDRFRNRLMFPICDIQGRVTGFGARVLDESLPKYINSPQTPIFDKSGNLYGIDQAKLAARQKNLVIIVEGYMDVLRAHQHGWQNVVASMGTSVTEKQVAIVKRSSKNIALSLDADAAGEEATLRSAEVLIDSLEKKVTPIPTWSGLVKYENILNAEIKVIPLPQGKDPDKVIDESPDLWQNLVEQALPMLDFAFKTIISKIDFNKAKDKSLAIQKLLPLVYEIKDPVRQAHYVQKLARRLTISESILAATLRKSPAAKKRQRLSEAIEQSRFTQQLVSNPIEEYCLALLLQYPELRQEARGLSTEHFESTENREIFIKWQRTEDISKLKEKLDANLLEHLNYLMNKPILDKNDWERQHALSDCILSLQERLSRRLEAGRELMFNLTREKEGLNAELAKLDEQGISSSEQLKEIFIKRGKPARTKEVR</sequence>
<evidence type="ECO:0000256" key="8">
    <source>
        <dbReference type="ARBA" id="ARBA00022771"/>
    </source>
</evidence>
<dbReference type="Gene3D" id="3.90.980.10">
    <property type="entry name" value="DNA primase, catalytic core, N-terminal domain"/>
    <property type="match status" value="1"/>
</dbReference>
<comment type="caution">
    <text evidence="14">The sequence shown here is derived from an EMBL/GenBank/DDBJ whole genome shotgun (WGS) entry which is preliminary data.</text>
</comment>
<dbReference type="InterPro" id="IPR037068">
    <property type="entry name" value="DNA_primase_core_N_sf"/>
</dbReference>
<dbReference type="Pfam" id="PF13662">
    <property type="entry name" value="Toprim_4"/>
    <property type="match status" value="1"/>
</dbReference>
<dbReference type="InterPro" id="IPR034151">
    <property type="entry name" value="TOPRIM_DnaG_bac"/>
</dbReference>
<dbReference type="PANTHER" id="PTHR30313:SF2">
    <property type="entry name" value="DNA PRIMASE"/>
    <property type="match status" value="1"/>
</dbReference>
<dbReference type="SMART" id="SM00493">
    <property type="entry name" value="TOPRIM"/>
    <property type="match status" value="1"/>
</dbReference>
<dbReference type="InterPro" id="IPR030846">
    <property type="entry name" value="DnaG_bac"/>
</dbReference>
<evidence type="ECO:0000256" key="7">
    <source>
        <dbReference type="ARBA" id="ARBA00022723"/>
    </source>
</evidence>
<dbReference type="Gene3D" id="3.40.1360.10">
    <property type="match status" value="1"/>
</dbReference>
<dbReference type="GO" id="GO:1990077">
    <property type="term" value="C:primosome complex"/>
    <property type="evidence" value="ECO:0007669"/>
    <property type="project" value="UniProtKB-KW"/>
</dbReference>
<dbReference type="SUPFAM" id="SSF56731">
    <property type="entry name" value="DNA primase core"/>
    <property type="match status" value="1"/>
</dbReference>
<evidence type="ECO:0000256" key="11">
    <source>
        <dbReference type="ARBA" id="ARBA00023125"/>
    </source>
</evidence>
<dbReference type="InterPro" id="IPR036977">
    <property type="entry name" value="DNA_primase_Znf_CHC2"/>
</dbReference>
<accession>X1JCC4</accession>
<dbReference type="GO" id="GO:0008270">
    <property type="term" value="F:zinc ion binding"/>
    <property type="evidence" value="ECO:0007669"/>
    <property type="project" value="UniProtKB-KW"/>
</dbReference>
<keyword evidence="9" id="KW-0862">Zinc</keyword>
<dbReference type="InterPro" id="IPR006171">
    <property type="entry name" value="TOPRIM_dom"/>
</dbReference>
<evidence type="ECO:0000256" key="4">
    <source>
        <dbReference type="ARBA" id="ARBA00022679"/>
    </source>
</evidence>
<dbReference type="GO" id="GO:0005737">
    <property type="term" value="C:cytoplasm"/>
    <property type="evidence" value="ECO:0007669"/>
    <property type="project" value="TreeGrafter"/>
</dbReference>
<dbReference type="CDD" id="cd03364">
    <property type="entry name" value="TOPRIM_DnaG_primases"/>
    <property type="match status" value="1"/>
</dbReference>
<dbReference type="Pfam" id="PF10410">
    <property type="entry name" value="DnaB_bind"/>
    <property type="match status" value="1"/>
</dbReference>
<name>X1JCC4_9ZZZZ</name>
<dbReference type="EMBL" id="BARV01000016">
    <property type="protein sequence ID" value="GAH91627.1"/>
    <property type="molecule type" value="Genomic_DNA"/>
</dbReference>
<dbReference type="HAMAP" id="MF_00974">
    <property type="entry name" value="DNA_primase_DnaG"/>
    <property type="match status" value="1"/>
</dbReference>
<dbReference type="FunFam" id="3.90.580.10:FF:000001">
    <property type="entry name" value="DNA primase"/>
    <property type="match status" value="1"/>
</dbReference>
<dbReference type="SMART" id="SM00400">
    <property type="entry name" value="ZnF_CHCC"/>
    <property type="match status" value="1"/>
</dbReference>
<evidence type="ECO:0000313" key="14">
    <source>
        <dbReference type="EMBL" id="GAH91627.1"/>
    </source>
</evidence>
<evidence type="ECO:0000259" key="13">
    <source>
        <dbReference type="PROSITE" id="PS50880"/>
    </source>
</evidence>
<keyword evidence="12" id="KW-0804">Transcription</keyword>
<reference evidence="14" key="1">
    <citation type="journal article" date="2014" name="Front. Microbiol.">
        <title>High frequency of phylogenetically diverse reductive dehalogenase-homologous genes in deep subseafloor sedimentary metagenomes.</title>
        <authorList>
            <person name="Kawai M."/>
            <person name="Futagami T."/>
            <person name="Toyoda A."/>
            <person name="Takaki Y."/>
            <person name="Nishi S."/>
            <person name="Hori S."/>
            <person name="Arai W."/>
            <person name="Tsubouchi T."/>
            <person name="Morono Y."/>
            <person name="Uchiyama I."/>
            <person name="Ito T."/>
            <person name="Fujiyama A."/>
            <person name="Inagaki F."/>
            <person name="Takami H."/>
        </authorList>
    </citation>
    <scope>NUCLEOTIDE SEQUENCE</scope>
    <source>
        <strain evidence="14">Expedition CK06-06</strain>
    </source>
</reference>
<keyword evidence="11" id="KW-0238">DNA-binding</keyword>
<evidence type="ECO:0000256" key="12">
    <source>
        <dbReference type="ARBA" id="ARBA00023163"/>
    </source>
</evidence>
<dbReference type="NCBIfam" id="TIGR01391">
    <property type="entry name" value="dnaG"/>
    <property type="match status" value="1"/>
</dbReference>
<dbReference type="PROSITE" id="PS50880">
    <property type="entry name" value="TOPRIM"/>
    <property type="match status" value="1"/>
</dbReference>
<feature type="domain" description="Toprim" evidence="13">
    <location>
        <begin position="253"/>
        <end position="331"/>
    </location>
</feature>
<dbReference type="GO" id="GO:0006269">
    <property type="term" value="P:DNA replication, synthesis of primer"/>
    <property type="evidence" value="ECO:0007669"/>
    <property type="project" value="UniProtKB-KW"/>
</dbReference>
<gene>
    <name evidence="14" type="ORF">S06H3_00105</name>
</gene>
<organism evidence="14">
    <name type="scientific">marine sediment metagenome</name>
    <dbReference type="NCBI Taxonomy" id="412755"/>
    <lineage>
        <taxon>unclassified sequences</taxon>
        <taxon>metagenomes</taxon>
        <taxon>ecological metagenomes</taxon>
    </lineage>
</organism>
<dbReference type="InterPro" id="IPR050219">
    <property type="entry name" value="DnaG_primase"/>
</dbReference>
<keyword evidence="5" id="KW-0548">Nucleotidyltransferase</keyword>
<evidence type="ECO:0000256" key="5">
    <source>
        <dbReference type="ARBA" id="ARBA00022695"/>
    </source>
</evidence>
<dbReference type="InterPro" id="IPR019475">
    <property type="entry name" value="DNA_primase_DnaB-bd"/>
</dbReference>
<comment type="cofactor">
    <cofactor evidence="1">
        <name>Zn(2+)</name>
        <dbReference type="ChEBI" id="CHEBI:29105"/>
    </cofactor>
</comment>
<dbReference type="PIRSF" id="PIRSF002811">
    <property type="entry name" value="DnaG"/>
    <property type="match status" value="1"/>
</dbReference>
<keyword evidence="2" id="KW-0240">DNA-directed RNA polymerase</keyword>
<dbReference type="Pfam" id="PF08275">
    <property type="entry name" value="DNAG_N"/>
    <property type="match status" value="1"/>
</dbReference>
<keyword evidence="8" id="KW-0863">Zinc-finger</keyword>
<evidence type="ECO:0000256" key="3">
    <source>
        <dbReference type="ARBA" id="ARBA00022515"/>
    </source>
</evidence>
<evidence type="ECO:0000256" key="10">
    <source>
        <dbReference type="ARBA" id="ARBA00022842"/>
    </source>
</evidence>
<dbReference type="InterPro" id="IPR013264">
    <property type="entry name" value="DNAG_N"/>
</dbReference>
<keyword evidence="3" id="KW-0639">Primosome</keyword>
<dbReference type="GO" id="GO:0003677">
    <property type="term" value="F:DNA binding"/>
    <property type="evidence" value="ECO:0007669"/>
    <property type="project" value="UniProtKB-KW"/>
</dbReference>
<evidence type="ECO:0000256" key="9">
    <source>
        <dbReference type="ARBA" id="ARBA00022833"/>
    </source>
</evidence>
<evidence type="ECO:0000256" key="6">
    <source>
        <dbReference type="ARBA" id="ARBA00022705"/>
    </source>
</evidence>
<keyword evidence="10" id="KW-0460">Magnesium</keyword>
<dbReference type="GO" id="GO:0003899">
    <property type="term" value="F:DNA-directed RNA polymerase activity"/>
    <property type="evidence" value="ECO:0007669"/>
    <property type="project" value="InterPro"/>
</dbReference>
<dbReference type="Gene3D" id="3.90.580.10">
    <property type="entry name" value="Zinc finger, CHC2-type domain"/>
    <property type="match status" value="1"/>
</dbReference>
<proteinExistence type="inferred from homology"/>
<dbReference type="AlphaFoldDB" id="X1JCC4"/>
<dbReference type="FunFam" id="3.90.980.10:FF:000001">
    <property type="entry name" value="DNA primase"/>
    <property type="match status" value="1"/>
</dbReference>
<protein>
    <recommendedName>
        <fullName evidence="13">Toprim domain-containing protein</fullName>
    </recommendedName>
</protein>
<dbReference type="SUPFAM" id="SSF57783">
    <property type="entry name" value="Zinc beta-ribbon"/>
    <property type="match status" value="1"/>
</dbReference>
<evidence type="ECO:0000256" key="1">
    <source>
        <dbReference type="ARBA" id="ARBA00001947"/>
    </source>
</evidence>
<dbReference type="Pfam" id="PF01807">
    <property type="entry name" value="Zn_ribbon_DnaG"/>
    <property type="match status" value="1"/>
</dbReference>
<keyword evidence="7" id="KW-0479">Metal-binding</keyword>
<keyword evidence="6" id="KW-0235">DNA replication</keyword>
<dbReference type="GO" id="GO:0000428">
    <property type="term" value="C:DNA-directed RNA polymerase complex"/>
    <property type="evidence" value="ECO:0007669"/>
    <property type="project" value="UniProtKB-KW"/>
</dbReference>
<keyword evidence="4" id="KW-0808">Transferase</keyword>
<dbReference type="PANTHER" id="PTHR30313">
    <property type="entry name" value="DNA PRIMASE"/>
    <property type="match status" value="1"/>
</dbReference>